<proteinExistence type="predicted"/>
<dbReference type="EMBL" id="JASBWS010000016">
    <property type="protein sequence ID" value="KAJ9112114.1"/>
    <property type="molecule type" value="Genomic_DNA"/>
</dbReference>
<protein>
    <submittedName>
        <fullName evidence="1">Uncharacterized protein</fullName>
    </submittedName>
</protein>
<organism evidence="1 2">
    <name type="scientific">Naganishia adeliensis</name>
    <dbReference type="NCBI Taxonomy" id="92952"/>
    <lineage>
        <taxon>Eukaryota</taxon>
        <taxon>Fungi</taxon>
        <taxon>Dikarya</taxon>
        <taxon>Basidiomycota</taxon>
        <taxon>Agaricomycotina</taxon>
        <taxon>Tremellomycetes</taxon>
        <taxon>Filobasidiales</taxon>
        <taxon>Filobasidiaceae</taxon>
        <taxon>Naganishia</taxon>
    </lineage>
</organism>
<name>A0ACC2WLM1_9TREE</name>
<gene>
    <name evidence="1" type="ORF">QFC20_002294</name>
</gene>
<dbReference type="Proteomes" id="UP001230649">
    <property type="component" value="Unassembled WGS sequence"/>
</dbReference>
<evidence type="ECO:0000313" key="2">
    <source>
        <dbReference type="Proteomes" id="UP001230649"/>
    </source>
</evidence>
<keyword evidence="2" id="KW-1185">Reference proteome</keyword>
<reference evidence="1" key="1">
    <citation type="submission" date="2023-04" db="EMBL/GenBank/DDBJ databases">
        <title>Draft Genome sequencing of Naganishia species isolated from polar environments using Oxford Nanopore Technology.</title>
        <authorList>
            <person name="Leo P."/>
            <person name="Venkateswaran K."/>
        </authorList>
    </citation>
    <scope>NUCLEOTIDE SEQUENCE</scope>
    <source>
        <strain evidence="1">MNA-CCFEE 5262</strain>
    </source>
</reference>
<evidence type="ECO:0000313" key="1">
    <source>
        <dbReference type="EMBL" id="KAJ9112114.1"/>
    </source>
</evidence>
<sequence length="295" mass="32939">MTSTHSGPPPTTNEYEMDDSKLKYDQTMDGQVVEPVSDQLDNVGGFEVDEAESRRVLRKIDWHLMPLLCVVYGLQFCLFLDLRESHADYSVYLAALDLGYLVGEFPTSYLLARLPIAKTTALSVLFSLCDYTLISPTTHTSFLGFLEAGITPAFTIITSQWYRKHEQGTRTGIWFSCNALSLTLGAFIAYGFAEADLSGDLALPGWQVIFIFMGCLTTGMGVVLALFLPDTPLTARFLTAREKEVAIERIRSNQQSVGNHDYKLYQVKEAFTDPMTWLYSLYAIALNIPNGAFTK</sequence>
<comment type="caution">
    <text evidence="1">The sequence shown here is derived from an EMBL/GenBank/DDBJ whole genome shotgun (WGS) entry which is preliminary data.</text>
</comment>
<accession>A0ACC2WLM1</accession>